<keyword evidence="3" id="KW-0274">FAD</keyword>
<proteinExistence type="inferred from homology"/>
<evidence type="ECO:0000313" key="6">
    <source>
        <dbReference type="EMBL" id="RDW70583.1"/>
    </source>
</evidence>
<dbReference type="GO" id="GO:0016491">
    <property type="term" value="F:oxidoreductase activity"/>
    <property type="evidence" value="ECO:0007669"/>
    <property type="project" value="UniProtKB-KW"/>
</dbReference>
<dbReference type="InterPro" id="IPR036318">
    <property type="entry name" value="FAD-bd_PCMH-like_sf"/>
</dbReference>
<evidence type="ECO:0000256" key="2">
    <source>
        <dbReference type="ARBA" id="ARBA00022630"/>
    </source>
</evidence>
<dbReference type="Proteomes" id="UP000256690">
    <property type="component" value="Unassembled WGS sequence"/>
</dbReference>
<accession>A0A3D8R950</accession>
<dbReference type="InterPro" id="IPR006094">
    <property type="entry name" value="Oxid_FAD_bind_N"/>
</dbReference>
<keyword evidence="2" id="KW-0285">Flavoprotein</keyword>
<dbReference type="GO" id="GO:0071949">
    <property type="term" value="F:FAD binding"/>
    <property type="evidence" value="ECO:0007669"/>
    <property type="project" value="InterPro"/>
</dbReference>
<evidence type="ECO:0000256" key="1">
    <source>
        <dbReference type="ARBA" id="ARBA00005466"/>
    </source>
</evidence>
<comment type="caution">
    <text evidence="6">The sequence shown here is derived from an EMBL/GenBank/DDBJ whole genome shotgun (WGS) entry which is preliminary data.</text>
</comment>
<dbReference type="Pfam" id="PF01565">
    <property type="entry name" value="FAD_binding_4"/>
    <property type="match status" value="1"/>
</dbReference>
<dbReference type="InterPro" id="IPR016169">
    <property type="entry name" value="FAD-bd_PCMH_sub2"/>
</dbReference>
<dbReference type="EMBL" id="PVWQ01000010">
    <property type="protein sequence ID" value="RDW70583.1"/>
    <property type="molecule type" value="Genomic_DNA"/>
</dbReference>
<dbReference type="AlphaFoldDB" id="A0A3D8R950"/>
<dbReference type="STRING" id="1810919.A0A3D8R950"/>
<dbReference type="GeneID" id="38118464"/>
<keyword evidence="7" id="KW-1185">Reference proteome</keyword>
<dbReference type="RefSeq" id="XP_026601114.1">
    <property type="nucleotide sequence ID" value="XM_026750110.1"/>
</dbReference>
<dbReference type="InterPro" id="IPR016166">
    <property type="entry name" value="FAD-bd_PCMH"/>
</dbReference>
<sequence length="437" mass="46514">MAGPAPSPEVVVATVSKANGQDNKQVLEILGQYADLSAAEQDNAWPLFVAKVFSLVFGDKAFVRGSSDYELQRQLPWSTNCWLSPLIILTPSSSQHVAAALSLCVLFNIKFSVRGGGRLNHSGANSNDGGVVISLAEFNQVRLSDDQSTADIGVGLRWLDVYKALEPHGLAVAGGRVPHVGVPGLILGGGISFQNSQYGIGAMGVVNYEVVLADSSILNANANENQDLFWALKGGALISVHLPSVTLLQSSDKVIQESIWCEARVYPPTAYDALAAALIQYHDAIESDDKATLIWYANESAILLVLVYCSPDADANENKPAIFAPFLSIPAVTSLVAPAVRTVYELGQGIADVVSTEAKVYEFRTMSSRPSLKVYKAVEQARAEQAAALKGIEGLDITTVFQPMSSLAMKKSANTPLGLDPVGQQCAFFQPLPSPPP</sequence>
<evidence type="ECO:0000256" key="3">
    <source>
        <dbReference type="ARBA" id="ARBA00022827"/>
    </source>
</evidence>
<dbReference type="PANTHER" id="PTHR42973">
    <property type="entry name" value="BINDING OXIDOREDUCTASE, PUTATIVE (AFU_ORTHOLOGUE AFUA_1G17690)-RELATED"/>
    <property type="match status" value="1"/>
</dbReference>
<dbReference type="PANTHER" id="PTHR42973:SF54">
    <property type="entry name" value="FAD-BINDING PCMH-TYPE DOMAIN-CONTAINING PROTEIN"/>
    <property type="match status" value="1"/>
</dbReference>
<reference evidence="6 7" key="1">
    <citation type="journal article" date="2018" name="IMA Fungus">
        <title>IMA Genome-F 9: Draft genome sequence of Annulohypoxylon stygium, Aspergillus mulundensis, Berkeleyomyces basicola (syn. Thielaviopsis basicola), Ceratocystis smalleyi, two Cercospora beticola strains, Coleophoma cylindrospora, Fusarium fracticaudum, Phialophora cf. hyalina, and Morchella septimelata.</title>
        <authorList>
            <person name="Wingfield B.D."/>
            <person name="Bills G.F."/>
            <person name="Dong Y."/>
            <person name="Huang W."/>
            <person name="Nel W.J."/>
            <person name="Swalarsk-Parry B.S."/>
            <person name="Vaghefi N."/>
            <person name="Wilken P.M."/>
            <person name="An Z."/>
            <person name="de Beer Z.W."/>
            <person name="De Vos L."/>
            <person name="Chen L."/>
            <person name="Duong T.A."/>
            <person name="Gao Y."/>
            <person name="Hammerbacher A."/>
            <person name="Kikkert J.R."/>
            <person name="Li Y."/>
            <person name="Li H."/>
            <person name="Li K."/>
            <person name="Li Q."/>
            <person name="Liu X."/>
            <person name="Ma X."/>
            <person name="Naidoo K."/>
            <person name="Pethybridge S.J."/>
            <person name="Sun J."/>
            <person name="Steenkamp E.T."/>
            <person name="van der Nest M.A."/>
            <person name="van Wyk S."/>
            <person name="Wingfield M.J."/>
            <person name="Xiong C."/>
            <person name="Yue Q."/>
            <person name="Zhang X."/>
        </authorList>
    </citation>
    <scope>NUCLEOTIDE SEQUENCE [LARGE SCALE GENOMIC DNA]</scope>
    <source>
        <strain evidence="6 7">DSM 5745</strain>
    </source>
</reference>
<dbReference type="SUPFAM" id="SSF56176">
    <property type="entry name" value="FAD-binding/transporter-associated domain-like"/>
    <property type="match status" value="1"/>
</dbReference>
<comment type="similarity">
    <text evidence="1">Belongs to the oxygen-dependent FAD-linked oxidoreductase family.</text>
</comment>
<feature type="domain" description="FAD-binding PCMH-type" evidence="5">
    <location>
        <begin position="81"/>
        <end position="247"/>
    </location>
</feature>
<dbReference type="PROSITE" id="PS51387">
    <property type="entry name" value="FAD_PCMH"/>
    <property type="match status" value="1"/>
</dbReference>
<name>A0A3D8R950_9EURO</name>
<evidence type="ECO:0000259" key="5">
    <source>
        <dbReference type="PROSITE" id="PS51387"/>
    </source>
</evidence>
<protein>
    <recommendedName>
        <fullName evidence="5">FAD-binding PCMH-type domain-containing protein</fullName>
    </recommendedName>
</protein>
<gene>
    <name evidence="6" type="ORF">DSM5745_08094</name>
</gene>
<evidence type="ECO:0000313" key="7">
    <source>
        <dbReference type="Proteomes" id="UP000256690"/>
    </source>
</evidence>
<dbReference type="Gene3D" id="3.30.465.10">
    <property type="match status" value="1"/>
</dbReference>
<dbReference type="InterPro" id="IPR050416">
    <property type="entry name" value="FAD-linked_Oxidoreductase"/>
</dbReference>
<dbReference type="OrthoDB" id="2151789at2759"/>
<organism evidence="6 7">
    <name type="scientific">Aspergillus mulundensis</name>
    <dbReference type="NCBI Taxonomy" id="1810919"/>
    <lineage>
        <taxon>Eukaryota</taxon>
        <taxon>Fungi</taxon>
        <taxon>Dikarya</taxon>
        <taxon>Ascomycota</taxon>
        <taxon>Pezizomycotina</taxon>
        <taxon>Eurotiomycetes</taxon>
        <taxon>Eurotiomycetidae</taxon>
        <taxon>Eurotiales</taxon>
        <taxon>Aspergillaceae</taxon>
        <taxon>Aspergillus</taxon>
        <taxon>Aspergillus subgen. Nidulantes</taxon>
    </lineage>
</organism>
<keyword evidence="4" id="KW-0560">Oxidoreductase</keyword>
<evidence type="ECO:0000256" key="4">
    <source>
        <dbReference type="ARBA" id="ARBA00023002"/>
    </source>
</evidence>